<keyword evidence="2" id="KW-0378">Hydrolase</keyword>
<dbReference type="InterPro" id="IPR001322">
    <property type="entry name" value="Lamin_tail_dom"/>
</dbReference>
<dbReference type="SUPFAM" id="SSF56219">
    <property type="entry name" value="DNase I-like"/>
    <property type="match status" value="1"/>
</dbReference>
<reference evidence="2 3" key="1">
    <citation type="submission" date="2023-11" db="EMBL/GenBank/DDBJ databases">
        <title>MicrobeMod: A computational toolkit for identifying prokaryotic methylation and restriction-modification with nanopore sequencing.</title>
        <authorList>
            <person name="Crits-Christoph A."/>
            <person name="Kang S.C."/>
            <person name="Lee H."/>
            <person name="Ostrov N."/>
        </authorList>
    </citation>
    <scope>NUCLEOTIDE SEQUENCE [LARGE SCALE GENOMIC DNA]</scope>
    <source>
        <strain evidence="2 3">DSMZ 16071</strain>
    </source>
</reference>
<evidence type="ECO:0000313" key="2">
    <source>
        <dbReference type="EMBL" id="WQG86125.1"/>
    </source>
</evidence>
<dbReference type="Pfam" id="PF04151">
    <property type="entry name" value="PPC"/>
    <property type="match status" value="1"/>
</dbReference>
<dbReference type="Gene3D" id="3.60.10.10">
    <property type="entry name" value="Endonuclease/exonuclease/phosphatase"/>
    <property type="match status" value="1"/>
</dbReference>
<protein>
    <submittedName>
        <fullName evidence="2">ExeM/NucH family extracellular endonuclease</fullName>
    </submittedName>
</protein>
<dbReference type="PANTHER" id="PTHR42834">
    <property type="entry name" value="ENDONUCLEASE/EXONUCLEASE/PHOSPHATASE FAMILY PROTEIN (AFU_ORTHOLOGUE AFUA_3G09210)"/>
    <property type="match status" value="1"/>
</dbReference>
<accession>A0ABZ0X6H6</accession>
<sequence>MKRQHTILAAMIGIGLSAISHAELMISEYVEGSSYNKAVELYNSGAQSIDLSSYALNFYFNSNTAPGKKIPLSGTLLAGETYVVAHSNSDPGLANLAQLLNGGSWFNGDDAVTLEHSGVVIDSVGQIGVDPGSFWGTNTLKTQDMSLRRNSVSYDANALDSFDPAASWNGTLIDDFSDLGVFSGGNTQPGVEIGACNDNATLIHAIQGNGTSSNMLNNQVVIEAVVVGDFQNSDQLNGFFVQEEATDHDTDNTTSEGLFIYEGGFETPLTIGDKVRVLATVQEFGGKTQLANITDVLVCDSGLNIQPTMLSLPLSNADALESYEGMLVSFNQELVVTENYNLARYGELVLSGTDRLFQPTQLYRPGSQAQQLAADNALNRIIMDDGQTGQNPVQVVYPTGGLSADNTIRSGDKVTSLVGVLDEAFAAYRVQPTQAPSFTHINQRTSQPQISSLGNLRLASFNVLNYFNGDGQGGGFPTSRGADTLNEFNRQRAKIINAILAMDADIIGIMEMENDGFGADSAIQDLVSGLNASSGAGVSYSFVDPGLSQIGTDEITVGLIYRNETVEETGQAVTTSTYPFDAKNRQPLVQTFRHLASGEELTVSVNHFKSKGSCPTDGSLDEDQGDWQGCWNARRTAASEYMAQWLATNPTGVSDDDIVIMGDLNAYAMEDPVYELEQAGYVNIARQLKGNKAYSYVFTGLAGSLDHVMVSSSLVNKIVDVTDWHINADEPRALDYNEEFKTPEQINNFYSSAAYRASDHDPIVVEIDASSQNNQPGETVIYDGLSGARRSWTDIPVSISSGVNTLQVSLTGGTGDADLYVMFNALPDRSNFDCRSYNNTNEEICTITNPQAGDWYISLYGFKDYSNTTLTISIQ</sequence>
<name>A0ABZ0X6H6_9GAMM</name>
<dbReference type="GO" id="GO:0004519">
    <property type="term" value="F:endonuclease activity"/>
    <property type="evidence" value="ECO:0007669"/>
    <property type="project" value="UniProtKB-KW"/>
</dbReference>
<dbReference type="CDD" id="cd04486">
    <property type="entry name" value="YhcR_OBF_like"/>
    <property type="match status" value="1"/>
</dbReference>
<dbReference type="InterPro" id="IPR047971">
    <property type="entry name" value="ExeM-like"/>
</dbReference>
<dbReference type="InterPro" id="IPR007280">
    <property type="entry name" value="Peptidase_C_arc/bac"/>
</dbReference>
<dbReference type="Pfam" id="PF00932">
    <property type="entry name" value="LTD"/>
    <property type="match status" value="1"/>
</dbReference>
<proteinExistence type="predicted"/>
<dbReference type="InterPro" id="IPR005135">
    <property type="entry name" value="Endo/exonuclease/phosphatase"/>
</dbReference>
<dbReference type="Gene3D" id="2.60.120.380">
    <property type="match status" value="1"/>
</dbReference>
<dbReference type="InterPro" id="IPR036691">
    <property type="entry name" value="Endo/exonu/phosph_ase_sf"/>
</dbReference>
<evidence type="ECO:0000259" key="1">
    <source>
        <dbReference type="PROSITE" id="PS51841"/>
    </source>
</evidence>
<dbReference type="CDD" id="cd10283">
    <property type="entry name" value="MnuA_DNase1-like"/>
    <property type="match status" value="1"/>
</dbReference>
<organism evidence="2 3">
    <name type="scientific">Kangiella aquimarina</name>
    <dbReference type="NCBI Taxonomy" id="261965"/>
    <lineage>
        <taxon>Bacteria</taxon>
        <taxon>Pseudomonadati</taxon>
        <taxon>Pseudomonadota</taxon>
        <taxon>Gammaproteobacteria</taxon>
        <taxon>Kangiellales</taxon>
        <taxon>Kangiellaceae</taxon>
        <taxon>Kangiella</taxon>
    </lineage>
</organism>
<keyword evidence="3" id="KW-1185">Reference proteome</keyword>
<dbReference type="NCBIfam" id="NF033681">
    <property type="entry name" value="ExeM_NucH_DNase"/>
    <property type="match status" value="1"/>
</dbReference>
<keyword evidence="2" id="KW-0540">Nuclease</keyword>
<dbReference type="PANTHER" id="PTHR42834:SF1">
    <property type="entry name" value="ENDONUCLEASE_EXONUCLEASE_PHOSPHATASE FAMILY PROTEIN (AFU_ORTHOLOGUE AFUA_3G09210)"/>
    <property type="match status" value="1"/>
</dbReference>
<dbReference type="Proteomes" id="UP001324185">
    <property type="component" value="Chromosome"/>
</dbReference>
<feature type="domain" description="LTD" evidence="1">
    <location>
        <begin position="17"/>
        <end position="128"/>
    </location>
</feature>
<keyword evidence="2" id="KW-0255">Endonuclease</keyword>
<dbReference type="RefSeq" id="WP_018624152.1">
    <property type="nucleotide sequence ID" value="NZ_CP140158.1"/>
</dbReference>
<evidence type="ECO:0000313" key="3">
    <source>
        <dbReference type="Proteomes" id="UP001324185"/>
    </source>
</evidence>
<dbReference type="PROSITE" id="PS51841">
    <property type="entry name" value="LTD"/>
    <property type="match status" value="1"/>
</dbReference>
<dbReference type="EMBL" id="CP140158">
    <property type="protein sequence ID" value="WQG86125.1"/>
    <property type="molecule type" value="Genomic_DNA"/>
</dbReference>
<dbReference type="Pfam" id="PF03372">
    <property type="entry name" value="Exo_endo_phos"/>
    <property type="match status" value="1"/>
</dbReference>
<gene>
    <name evidence="2" type="ORF">SR900_04345</name>
</gene>